<dbReference type="InterPro" id="IPR036259">
    <property type="entry name" value="MFS_trans_sf"/>
</dbReference>
<dbReference type="AlphaFoldDB" id="H1SJ64"/>
<name>H1SJ64_9BURK</name>
<sequence>GLASLALVYPNFTLLSAGPGLPLTMALIGGAVTLMSVGSGAGAALMMEALPRHHRATGMSVMYSFGVTVFGGFAPLIVTWL</sequence>
<feature type="non-terminal residue" evidence="2">
    <location>
        <position position="1"/>
    </location>
</feature>
<comment type="caution">
    <text evidence="2">The sequence shown here is derived from an EMBL/GenBank/DDBJ whole genome shotgun (WGS) entry which is preliminary data.</text>
</comment>
<reference evidence="2 3" key="1">
    <citation type="journal article" date="2012" name="J. Bacteriol.">
        <title>De Novo Genome Project of Cupriavidus basilensis OR16.</title>
        <authorList>
            <person name="Cserhati M."/>
            <person name="Kriszt B."/>
            <person name="Szoboszlay S."/>
            <person name="Toth A."/>
            <person name="Szabo I."/>
            <person name="Tancsics A."/>
            <person name="Nagy I."/>
            <person name="Horvath B."/>
            <person name="Nagy I."/>
            <person name="Kukolya J."/>
        </authorList>
    </citation>
    <scope>NUCLEOTIDE SEQUENCE [LARGE SCALE GENOMIC DNA]</scope>
    <source>
        <strain evidence="2 3">OR16</strain>
    </source>
</reference>
<feature type="non-terminal residue" evidence="2">
    <location>
        <position position="81"/>
    </location>
</feature>
<protein>
    <submittedName>
        <fullName evidence="2">Major facilitator superfamily permease</fullName>
    </submittedName>
</protein>
<proteinExistence type="predicted"/>
<evidence type="ECO:0000256" key="1">
    <source>
        <dbReference type="SAM" id="Phobius"/>
    </source>
</evidence>
<dbReference type="EMBL" id="AHJE01000385">
    <property type="protein sequence ID" value="EHP37439.1"/>
    <property type="molecule type" value="Genomic_DNA"/>
</dbReference>
<dbReference type="Proteomes" id="UP000005808">
    <property type="component" value="Unassembled WGS sequence"/>
</dbReference>
<dbReference type="SUPFAM" id="SSF103473">
    <property type="entry name" value="MFS general substrate transporter"/>
    <property type="match status" value="1"/>
</dbReference>
<keyword evidence="1" id="KW-0812">Transmembrane</keyword>
<accession>H1SJ64</accession>
<gene>
    <name evidence="2" type="ORF">OR16_42799</name>
</gene>
<feature type="transmembrane region" description="Helical" evidence="1">
    <location>
        <begin position="59"/>
        <end position="80"/>
    </location>
</feature>
<keyword evidence="1" id="KW-1133">Transmembrane helix</keyword>
<evidence type="ECO:0000313" key="2">
    <source>
        <dbReference type="EMBL" id="EHP37439.1"/>
    </source>
</evidence>
<keyword evidence="1" id="KW-0472">Membrane</keyword>
<organism evidence="2 3">
    <name type="scientific">Cupriavidus basilensis OR16</name>
    <dbReference type="NCBI Taxonomy" id="1127483"/>
    <lineage>
        <taxon>Bacteria</taxon>
        <taxon>Pseudomonadati</taxon>
        <taxon>Pseudomonadota</taxon>
        <taxon>Betaproteobacteria</taxon>
        <taxon>Burkholderiales</taxon>
        <taxon>Burkholderiaceae</taxon>
        <taxon>Cupriavidus</taxon>
    </lineage>
</organism>
<evidence type="ECO:0000313" key="3">
    <source>
        <dbReference type="Proteomes" id="UP000005808"/>
    </source>
</evidence>
<feature type="transmembrane region" description="Helical" evidence="1">
    <location>
        <begin position="20"/>
        <end position="47"/>
    </location>
</feature>